<dbReference type="Pfam" id="PF13692">
    <property type="entry name" value="Glyco_trans_1_4"/>
    <property type="match status" value="1"/>
</dbReference>
<dbReference type="PANTHER" id="PTHR12526">
    <property type="entry name" value="GLYCOSYLTRANSFERASE"/>
    <property type="match status" value="1"/>
</dbReference>
<accession>A0A2K9NK13</accession>
<evidence type="ECO:0000259" key="1">
    <source>
        <dbReference type="Pfam" id="PF13439"/>
    </source>
</evidence>
<dbReference type="RefSeq" id="WP_102114937.1">
    <property type="nucleotide sequence ID" value="NZ_BMGN01000001.1"/>
</dbReference>
<name>A0A2K9NK13_9PROT</name>
<dbReference type="CDD" id="cd03811">
    <property type="entry name" value="GT4_GT28_WabH-like"/>
    <property type="match status" value="1"/>
</dbReference>
<dbReference type="SUPFAM" id="SSF53756">
    <property type="entry name" value="UDP-Glycosyltransferase/glycogen phosphorylase"/>
    <property type="match status" value="1"/>
</dbReference>
<keyword evidence="2" id="KW-0808">Transferase</keyword>
<gene>
    <name evidence="2" type="ORF">C0V82_24025</name>
</gene>
<evidence type="ECO:0000313" key="3">
    <source>
        <dbReference type="Proteomes" id="UP000234752"/>
    </source>
</evidence>
<keyword evidence="3" id="KW-1185">Reference proteome</keyword>
<protein>
    <submittedName>
        <fullName evidence="2">Glycosyl transferase</fullName>
    </submittedName>
</protein>
<dbReference type="Pfam" id="PF13439">
    <property type="entry name" value="Glyco_transf_4"/>
    <property type="match status" value="1"/>
</dbReference>
<dbReference type="PANTHER" id="PTHR12526:SF635">
    <property type="entry name" value="GLYCOSYL TRANSFERASE GROUP 1"/>
    <property type="match status" value="1"/>
</dbReference>
<organism evidence="2 3">
    <name type="scientific">Niveispirillum cyanobacteriorum</name>
    <dbReference type="NCBI Taxonomy" id="1612173"/>
    <lineage>
        <taxon>Bacteria</taxon>
        <taxon>Pseudomonadati</taxon>
        <taxon>Pseudomonadota</taxon>
        <taxon>Alphaproteobacteria</taxon>
        <taxon>Rhodospirillales</taxon>
        <taxon>Azospirillaceae</taxon>
        <taxon>Niveispirillum</taxon>
    </lineage>
</organism>
<reference evidence="2 3" key="1">
    <citation type="submission" date="2017-12" db="EMBL/GenBank/DDBJ databases">
        <title>Genomes of bacteria within cyanobacterial aggregates.</title>
        <authorList>
            <person name="Cai H."/>
        </authorList>
    </citation>
    <scope>NUCLEOTIDE SEQUENCE [LARGE SCALE GENOMIC DNA]</scope>
    <source>
        <strain evidence="2 3">TH16</strain>
        <plasmid evidence="2 3">unnamed1</plasmid>
    </source>
</reference>
<dbReference type="InterPro" id="IPR028098">
    <property type="entry name" value="Glyco_trans_4-like_N"/>
</dbReference>
<dbReference type="Proteomes" id="UP000234752">
    <property type="component" value="Plasmid unnamed1"/>
</dbReference>
<feature type="domain" description="Glycosyltransferase subfamily 4-like N-terminal" evidence="1">
    <location>
        <begin position="13"/>
        <end position="181"/>
    </location>
</feature>
<dbReference type="GO" id="GO:0016757">
    <property type="term" value="F:glycosyltransferase activity"/>
    <property type="evidence" value="ECO:0007669"/>
    <property type="project" value="TreeGrafter"/>
</dbReference>
<dbReference type="OrthoDB" id="9781738at2"/>
<sequence>MHIALFLHSLSTGGAQRRSIMLANGLASRGHRVDLVTAIDGGPQMGLVAGNVMRLPLAAGEGRAVASGGARAGDLIRAIRPLARYLRDHRPDMLVGMANHAVIPTILAHGLAGRRETSLVLRASNHLSRRRDGGASLRRTAEAMLWRRADGVLAVSDDVARDVVRTTGIAGERVFSVPSPILPNRLPGLMSDRDGAGRPLRILSMGRFVRQKGFDTLLRAFALLRTRADAHLILAGDGPDRAALVALARELGIEEQVSFPGLISDPFAQMAAADLFVLSSRWEGMPGVLVEAMAMGCPVISTDCPGGSRELLRHGALGPLVPVDDVAALADGMDAALSHPVASSVLRERVRGFTVAGATAAYEQALLALAGRPSSFPGQPQPTPPRLAA</sequence>
<evidence type="ECO:0000313" key="2">
    <source>
        <dbReference type="EMBL" id="AUN33424.1"/>
    </source>
</evidence>
<dbReference type="KEGG" id="ncb:C0V82_24025"/>
<dbReference type="EMBL" id="CP025613">
    <property type="protein sequence ID" value="AUN33424.1"/>
    <property type="molecule type" value="Genomic_DNA"/>
</dbReference>
<keyword evidence="2" id="KW-0614">Plasmid</keyword>
<dbReference type="Gene3D" id="3.40.50.2000">
    <property type="entry name" value="Glycogen Phosphorylase B"/>
    <property type="match status" value="2"/>
</dbReference>
<dbReference type="AlphaFoldDB" id="A0A2K9NK13"/>
<proteinExistence type="predicted"/>
<geneLocation type="plasmid" evidence="2 3">
    <name>unnamed1</name>
</geneLocation>